<name>A0A0F9GYE2_9ZZZZ</name>
<sequence length="296" mass="34483">KKAEAAPLVDIAEQNQQLEEAERTKGRRRRSRFTSKDKGDAQTLPGKKFDEWVWRSPLGDEVKIPVRVVKERERRYSSVRDRHVKGDTKLTYFQVVMPEYAINEADTDIESLREKVFKAIEVPFEIEWEPYLFIEIEGGDYPLKTVMWKEWGLREPTEAQTKYDDNDGLNGKLEIEIEVSEWELGTTKQGRKVSRSLRHSKRLYQVRKGWPEEEAEGTSFNGYCNKVLLPNTPENRLALESLIQGISAFREQLDRLLHPDVAAKLFQEAAKRVVKALPAPKKEKRQCQRTKKPKRS</sequence>
<feature type="region of interest" description="Disordered" evidence="1">
    <location>
        <begin position="1"/>
        <end position="43"/>
    </location>
</feature>
<organism evidence="2">
    <name type="scientific">marine sediment metagenome</name>
    <dbReference type="NCBI Taxonomy" id="412755"/>
    <lineage>
        <taxon>unclassified sequences</taxon>
        <taxon>metagenomes</taxon>
        <taxon>ecological metagenomes</taxon>
    </lineage>
</organism>
<gene>
    <name evidence="2" type="ORF">LCGC14_2065680</name>
</gene>
<accession>A0A0F9GYE2</accession>
<dbReference type="AlphaFoldDB" id="A0A0F9GYE2"/>
<feature type="non-terminal residue" evidence="2">
    <location>
        <position position="1"/>
    </location>
</feature>
<feature type="compositionally biased region" description="Basic residues" evidence="1">
    <location>
        <begin position="282"/>
        <end position="296"/>
    </location>
</feature>
<proteinExistence type="predicted"/>
<feature type="region of interest" description="Disordered" evidence="1">
    <location>
        <begin position="277"/>
        <end position="296"/>
    </location>
</feature>
<protein>
    <submittedName>
        <fullName evidence="2">Uncharacterized protein</fullName>
    </submittedName>
</protein>
<evidence type="ECO:0000256" key="1">
    <source>
        <dbReference type="SAM" id="MobiDB-lite"/>
    </source>
</evidence>
<dbReference type="EMBL" id="LAZR01024679">
    <property type="protein sequence ID" value="KKL74360.1"/>
    <property type="molecule type" value="Genomic_DNA"/>
</dbReference>
<evidence type="ECO:0000313" key="2">
    <source>
        <dbReference type="EMBL" id="KKL74360.1"/>
    </source>
</evidence>
<comment type="caution">
    <text evidence="2">The sequence shown here is derived from an EMBL/GenBank/DDBJ whole genome shotgun (WGS) entry which is preliminary data.</text>
</comment>
<reference evidence="2" key="1">
    <citation type="journal article" date="2015" name="Nature">
        <title>Complex archaea that bridge the gap between prokaryotes and eukaryotes.</title>
        <authorList>
            <person name="Spang A."/>
            <person name="Saw J.H."/>
            <person name="Jorgensen S.L."/>
            <person name="Zaremba-Niedzwiedzka K."/>
            <person name="Martijn J."/>
            <person name="Lind A.E."/>
            <person name="van Eijk R."/>
            <person name="Schleper C."/>
            <person name="Guy L."/>
            <person name="Ettema T.J."/>
        </authorList>
    </citation>
    <scope>NUCLEOTIDE SEQUENCE</scope>
</reference>